<protein>
    <submittedName>
        <fullName evidence="1">Haloalkane dehalogenase</fullName>
    </submittedName>
</protein>
<comment type="caution">
    <text evidence="1">The sequence shown here is derived from an EMBL/GenBank/DDBJ whole genome shotgun (WGS) entry which is preliminary data.</text>
</comment>
<dbReference type="AlphaFoldDB" id="A0A2P6N9K8"/>
<dbReference type="Gene3D" id="3.40.50.1820">
    <property type="entry name" value="alpha/beta hydrolase"/>
    <property type="match status" value="1"/>
</dbReference>
<dbReference type="EMBL" id="MDYQ01000143">
    <property type="protein sequence ID" value="PRP80631.1"/>
    <property type="molecule type" value="Genomic_DNA"/>
</dbReference>
<dbReference type="InterPro" id="IPR029058">
    <property type="entry name" value="AB_hydrolase_fold"/>
</dbReference>
<evidence type="ECO:0000313" key="1">
    <source>
        <dbReference type="EMBL" id="PRP80631.1"/>
    </source>
</evidence>
<gene>
    <name evidence="1" type="ORF">PROFUN_11574</name>
</gene>
<dbReference type="Proteomes" id="UP000241769">
    <property type="component" value="Unassembled WGS sequence"/>
</dbReference>
<keyword evidence="2" id="KW-1185">Reference proteome</keyword>
<feature type="non-terminal residue" evidence="1">
    <location>
        <position position="1"/>
    </location>
</feature>
<evidence type="ECO:0000313" key="2">
    <source>
        <dbReference type="Proteomes" id="UP000241769"/>
    </source>
</evidence>
<reference evidence="1 2" key="1">
    <citation type="journal article" date="2018" name="Genome Biol. Evol.">
        <title>Multiple Roots of Fruiting Body Formation in Amoebozoa.</title>
        <authorList>
            <person name="Hillmann F."/>
            <person name="Forbes G."/>
            <person name="Novohradska S."/>
            <person name="Ferling I."/>
            <person name="Riege K."/>
            <person name="Groth M."/>
            <person name="Westermann M."/>
            <person name="Marz M."/>
            <person name="Spaller T."/>
            <person name="Winckler T."/>
            <person name="Schaap P."/>
            <person name="Glockner G."/>
        </authorList>
    </citation>
    <scope>NUCLEOTIDE SEQUENCE [LARGE SCALE GENOMIC DNA]</scope>
    <source>
        <strain evidence="1 2">Jena</strain>
    </source>
</reference>
<organism evidence="1 2">
    <name type="scientific">Planoprotostelium fungivorum</name>
    <dbReference type="NCBI Taxonomy" id="1890364"/>
    <lineage>
        <taxon>Eukaryota</taxon>
        <taxon>Amoebozoa</taxon>
        <taxon>Evosea</taxon>
        <taxon>Variosea</taxon>
        <taxon>Cavosteliida</taxon>
        <taxon>Cavosteliaceae</taxon>
        <taxon>Planoprotostelium</taxon>
    </lineage>
</organism>
<proteinExistence type="predicted"/>
<name>A0A2P6N9K8_9EUKA</name>
<sequence length="92" mass="10196">EIQAYDAPHPTAQYKVGPRIFPELVPTNTTFPGVVYMAIGMKDPVIGVAPMHSMSKIFPGKIFVEEVEEAGHFVQEWDNAMRFFGGSLKGKL</sequence>
<dbReference type="InParanoid" id="A0A2P6N9K8"/>
<accession>A0A2P6N9K8</accession>